<proteinExistence type="predicted"/>
<evidence type="ECO:0000313" key="4">
    <source>
        <dbReference type="Proteomes" id="UP000033866"/>
    </source>
</evidence>
<dbReference type="EMBL" id="LBPV01000063">
    <property type="protein sequence ID" value="KKP63817.1"/>
    <property type="molecule type" value="Genomic_DNA"/>
</dbReference>
<dbReference type="Proteomes" id="UP000033866">
    <property type="component" value="Unassembled WGS sequence"/>
</dbReference>
<dbReference type="InterPro" id="IPR007560">
    <property type="entry name" value="Restrct_endonuc_IV_Mrr"/>
</dbReference>
<keyword evidence="1" id="KW-0812">Transmembrane</keyword>
<accession>A0A0G0E8X7</accession>
<keyword evidence="1" id="KW-1133">Transmembrane helix</keyword>
<dbReference type="GO" id="GO:0009307">
    <property type="term" value="P:DNA restriction-modification system"/>
    <property type="evidence" value="ECO:0007669"/>
    <property type="project" value="InterPro"/>
</dbReference>
<organism evidence="3 4">
    <name type="scientific">candidate division WS6 bacterium GW2011_GWE1_34_7</name>
    <dbReference type="NCBI Taxonomy" id="1619093"/>
    <lineage>
        <taxon>Bacteria</taxon>
        <taxon>Candidatus Dojkabacteria</taxon>
    </lineage>
</organism>
<protein>
    <recommendedName>
        <fullName evidence="2">Restriction endonuclease type IV Mrr domain-containing protein</fullName>
    </recommendedName>
</protein>
<evidence type="ECO:0000259" key="2">
    <source>
        <dbReference type="Pfam" id="PF04471"/>
    </source>
</evidence>
<feature type="transmembrane region" description="Helical" evidence="1">
    <location>
        <begin position="43"/>
        <end position="67"/>
    </location>
</feature>
<dbReference type="Pfam" id="PF04471">
    <property type="entry name" value="Mrr_cat"/>
    <property type="match status" value="1"/>
</dbReference>
<dbReference type="AlphaFoldDB" id="A0A0G0E8X7"/>
<dbReference type="Gene3D" id="3.40.1350.10">
    <property type="match status" value="1"/>
</dbReference>
<dbReference type="SUPFAM" id="SSF52980">
    <property type="entry name" value="Restriction endonuclease-like"/>
    <property type="match status" value="1"/>
</dbReference>
<reference evidence="3 4" key="1">
    <citation type="journal article" date="2015" name="Nature">
        <title>rRNA introns, odd ribosomes, and small enigmatic genomes across a large radiation of phyla.</title>
        <authorList>
            <person name="Brown C.T."/>
            <person name="Hug L.A."/>
            <person name="Thomas B.C."/>
            <person name="Sharon I."/>
            <person name="Castelle C.J."/>
            <person name="Singh A."/>
            <person name="Wilkins M.J."/>
            <person name="Williams K.H."/>
            <person name="Banfield J.F."/>
        </authorList>
    </citation>
    <scope>NUCLEOTIDE SEQUENCE [LARGE SCALE GENOMIC DNA]</scope>
</reference>
<keyword evidence="1" id="KW-0472">Membrane</keyword>
<evidence type="ECO:0000313" key="3">
    <source>
        <dbReference type="EMBL" id="KKP63817.1"/>
    </source>
</evidence>
<feature type="transmembrane region" description="Helical" evidence="1">
    <location>
        <begin position="20"/>
        <end position="37"/>
    </location>
</feature>
<dbReference type="GO" id="GO:0003677">
    <property type="term" value="F:DNA binding"/>
    <property type="evidence" value="ECO:0007669"/>
    <property type="project" value="InterPro"/>
</dbReference>
<evidence type="ECO:0000256" key="1">
    <source>
        <dbReference type="SAM" id="Phobius"/>
    </source>
</evidence>
<dbReference type="GO" id="GO:0004519">
    <property type="term" value="F:endonuclease activity"/>
    <property type="evidence" value="ECO:0007669"/>
    <property type="project" value="InterPro"/>
</dbReference>
<sequence>MNDEEKIINHRKNSRGAFKWWLYALGVFAILLFFQASNPSADLGIFIIIDVLLGILFFVVAVIYSIASTISGPVEILDKRHKDLLDDLQNQTAFYKGKSIELTQQIESLIREAGVSDKEVSENALRELTKQLQDYKDEALQSRYTIENLSSSLEVSRGGYNKVIDDLKSQLKDAQDTAVVANSEASLWKQTLLEKSAGFPSLLNNISYFEELRDSAIAGYLIRKSHPAAKASELVREESDRRRKAEYNLRKIQAIIDYYENIAPFLLDFKDQLVEDDGAVFEEYSPEEAEDPVTKYLTKEEYRKLSPVEKNTLALKRFWDRPKSKWLIGRLYERYVGYIYEMQGYDVDYMGIFHGYEDLGRDLICSKGKDVVIIQCKCWSQFKTIYEKHIFQFFGTVFEYKDKYRDKKVTAKFYTSTKVSDLARRFAQELNIELVENFKLKEEYPCIKCNISKVDSSKIYHLPFDQQYDNTKIEPKNGEFYCENILDAENAGFRRAFKWRGAKSE</sequence>
<comment type="caution">
    <text evidence="3">The sequence shown here is derived from an EMBL/GenBank/DDBJ whole genome shotgun (WGS) entry which is preliminary data.</text>
</comment>
<gene>
    <name evidence="3" type="ORF">UR61_C0063G0010</name>
</gene>
<dbReference type="InterPro" id="IPR011856">
    <property type="entry name" value="tRNA_endonuc-like_dom_sf"/>
</dbReference>
<name>A0A0G0E8X7_9BACT</name>
<dbReference type="InterPro" id="IPR011335">
    <property type="entry name" value="Restrct_endonuc-II-like"/>
</dbReference>
<feature type="domain" description="Restriction endonuclease type IV Mrr" evidence="2">
    <location>
        <begin position="332"/>
        <end position="440"/>
    </location>
</feature>